<organism evidence="1">
    <name type="scientific">hydrothermal vent metagenome</name>
    <dbReference type="NCBI Taxonomy" id="652676"/>
    <lineage>
        <taxon>unclassified sequences</taxon>
        <taxon>metagenomes</taxon>
        <taxon>ecological metagenomes</taxon>
    </lineage>
</organism>
<evidence type="ECO:0000313" key="1">
    <source>
        <dbReference type="EMBL" id="SFV69905.1"/>
    </source>
</evidence>
<accession>A0A1W1CW21</accession>
<protein>
    <submittedName>
        <fullName evidence="1">Uncharacterized protein</fullName>
    </submittedName>
</protein>
<name>A0A1W1CW21_9ZZZZ</name>
<dbReference type="EMBL" id="FPHF01000118">
    <property type="protein sequence ID" value="SFV69905.1"/>
    <property type="molecule type" value="Genomic_DNA"/>
</dbReference>
<gene>
    <name evidence="1" type="ORF">MNB_SM-4-916</name>
</gene>
<dbReference type="AlphaFoldDB" id="A0A1W1CW21"/>
<proteinExistence type="predicted"/>
<reference evidence="1" key="1">
    <citation type="submission" date="2016-10" db="EMBL/GenBank/DDBJ databases">
        <authorList>
            <person name="de Groot N.N."/>
        </authorList>
    </citation>
    <scope>NUCLEOTIDE SEQUENCE</scope>
</reference>
<sequence length="126" mass="14766">MDDKPLKVKHQAISKSKKSDFMSNFYNRKISTSFGDKKLDVYPIYIYENGKQPISNPTLLLQNKKKKLRFQTTVNTYRGTKGILYRIFVNGKKEVSCVDLVISYEEDKLSYGRIYMKNKKELVLKP</sequence>